<name>A0A2T0M1N9_9PSEU</name>
<accession>A0A2T0M1N9</accession>
<keyword evidence="3" id="KW-1185">Reference proteome</keyword>
<evidence type="ECO:0000313" key="3">
    <source>
        <dbReference type="Proteomes" id="UP000238362"/>
    </source>
</evidence>
<gene>
    <name evidence="2" type="ORF">B0I33_102627</name>
</gene>
<dbReference type="GO" id="GO:0051537">
    <property type="term" value="F:2 iron, 2 sulfur cluster binding"/>
    <property type="evidence" value="ECO:0007669"/>
    <property type="project" value="InterPro"/>
</dbReference>
<proteinExistence type="predicted"/>
<comment type="caution">
    <text evidence="2">The sequence shown here is derived from an EMBL/GenBank/DDBJ whole genome shotgun (WGS) entry which is preliminary data.</text>
</comment>
<evidence type="ECO:0000259" key="1">
    <source>
        <dbReference type="Pfam" id="PF11575"/>
    </source>
</evidence>
<sequence>MSIERSFRDARHTRADLDSLAGSLARVAGLQDRFELRTRPPEGAGWQRCSDLLSDPRRFAAWRGRLAEWLSAEYGAAPSRTAAGYVMSWYLRVPAYLGALLLHHERRVPSLRPEELAVRIAPEGRPDPVGLAVLGESFHCLPLDPGSARPEATVVADDHALADVLRTRYVAHAARFVRAYGAVCPLGPRTLWAAATDALDSCLWWVGRQGGDEGSGVADAALVLRSRFPPLTAASTLRMATTDAGGRTWTRTRESCCFTYLLPGRAECDGCPRTRGKQV</sequence>
<dbReference type="RefSeq" id="WP_106177582.1">
    <property type="nucleotide sequence ID" value="NZ_PVNH01000002.1"/>
</dbReference>
<dbReference type="AlphaFoldDB" id="A0A2T0M1N9"/>
<dbReference type="EMBL" id="PVNH01000002">
    <property type="protein sequence ID" value="PRX50505.1"/>
    <property type="molecule type" value="Genomic_DNA"/>
</dbReference>
<dbReference type="Pfam" id="PF11575">
    <property type="entry name" value="FhuF_C"/>
    <property type="match status" value="1"/>
</dbReference>
<reference evidence="2 3" key="1">
    <citation type="submission" date="2018-03" db="EMBL/GenBank/DDBJ databases">
        <title>Genomic Encyclopedia of Type Strains, Phase III (KMG-III): the genomes of soil and plant-associated and newly described type strains.</title>
        <authorList>
            <person name="Whitman W."/>
        </authorList>
    </citation>
    <scope>NUCLEOTIDE SEQUENCE [LARGE SCALE GENOMIC DNA]</scope>
    <source>
        <strain evidence="2 3">CGMCC 4.7125</strain>
    </source>
</reference>
<evidence type="ECO:0000313" key="2">
    <source>
        <dbReference type="EMBL" id="PRX50505.1"/>
    </source>
</evidence>
<dbReference type="Proteomes" id="UP000238362">
    <property type="component" value="Unassembled WGS sequence"/>
</dbReference>
<dbReference type="InterPro" id="IPR024726">
    <property type="entry name" value="FhuF_C"/>
</dbReference>
<dbReference type="OrthoDB" id="4856898at2"/>
<protein>
    <submittedName>
        <fullName evidence="2">Ferric iron reductase protein FhuF</fullName>
    </submittedName>
</protein>
<feature type="domain" description="Ferric siderophore reductase C-terminal" evidence="1">
    <location>
        <begin position="253"/>
        <end position="273"/>
    </location>
</feature>
<organism evidence="2 3">
    <name type="scientific">Prauserella shujinwangii</name>
    <dbReference type="NCBI Taxonomy" id="1453103"/>
    <lineage>
        <taxon>Bacteria</taxon>
        <taxon>Bacillati</taxon>
        <taxon>Actinomycetota</taxon>
        <taxon>Actinomycetes</taxon>
        <taxon>Pseudonocardiales</taxon>
        <taxon>Pseudonocardiaceae</taxon>
        <taxon>Prauserella</taxon>
    </lineage>
</organism>